<dbReference type="GO" id="GO:0033842">
    <property type="term" value="F:N-acetyl-beta-glucosaminyl-derivative 4-beta-N-acetylgalactosaminyltransferase activity"/>
    <property type="evidence" value="ECO:0007669"/>
    <property type="project" value="TreeGrafter"/>
</dbReference>
<accession>A0A6V7WFZ3</accession>
<dbReference type="PANTHER" id="PTHR19300">
    <property type="entry name" value="BETA-1,4-GALACTOSYLTRANSFERASE"/>
    <property type="match status" value="1"/>
</dbReference>
<dbReference type="InterPro" id="IPR003859">
    <property type="entry name" value="Galactosyl_T"/>
</dbReference>
<comment type="similarity">
    <text evidence="3 11">Belongs to the glycosyltransferase 7 family.</text>
</comment>
<feature type="transmembrane region" description="Helical" evidence="11">
    <location>
        <begin position="50"/>
        <end position="68"/>
    </location>
</feature>
<gene>
    <name evidence="14" type="ORF">MENT_LOCUS38371</name>
</gene>
<proteinExistence type="inferred from homology"/>
<evidence type="ECO:0000256" key="3">
    <source>
        <dbReference type="ARBA" id="ARBA00005735"/>
    </source>
</evidence>
<comment type="pathway">
    <text evidence="2 11">Protein modification; protein glycosylation.</text>
</comment>
<comment type="subcellular location">
    <subcellularLocation>
        <location evidence="1 11">Membrane</location>
        <topology evidence="1 11">Single-pass type II membrane protein</topology>
    </subcellularLocation>
</comment>
<protein>
    <recommendedName>
        <fullName evidence="11">Beta-1,4-N-acetylgalactosaminyltransferase</fullName>
        <ecNumber evidence="11">2.4.1.-</ecNumber>
    </recommendedName>
    <alternativeName>
        <fullName evidence="11">Beta-4-GalNAcT</fullName>
    </alternativeName>
</protein>
<dbReference type="GO" id="GO:0046872">
    <property type="term" value="F:metal ion binding"/>
    <property type="evidence" value="ECO:0007669"/>
    <property type="project" value="UniProtKB-UniRule"/>
</dbReference>
<evidence type="ECO:0000259" key="12">
    <source>
        <dbReference type="Pfam" id="PF02709"/>
    </source>
</evidence>
<keyword evidence="8 11" id="KW-1133">Transmembrane helix</keyword>
<dbReference type="GO" id="GO:0016020">
    <property type="term" value="C:membrane"/>
    <property type="evidence" value="ECO:0007669"/>
    <property type="project" value="UniProtKB-SubCell"/>
</dbReference>
<dbReference type="InterPro" id="IPR029044">
    <property type="entry name" value="Nucleotide-diphossugar_trans"/>
</dbReference>
<comment type="caution">
    <text evidence="14">The sequence shown here is derived from an EMBL/GenBank/DDBJ whole genome shotgun (WGS) entry which is preliminary data.</text>
</comment>
<evidence type="ECO:0000256" key="9">
    <source>
        <dbReference type="ARBA" id="ARBA00023136"/>
    </source>
</evidence>
<comment type="function">
    <text evidence="11">Catalyzes the transfer of galactose onto proteins or lipids.</text>
</comment>
<dbReference type="GO" id="GO:0005794">
    <property type="term" value="C:Golgi apparatus"/>
    <property type="evidence" value="ECO:0007669"/>
    <property type="project" value="TreeGrafter"/>
</dbReference>
<evidence type="ECO:0000256" key="1">
    <source>
        <dbReference type="ARBA" id="ARBA00004606"/>
    </source>
</evidence>
<organism evidence="14 15">
    <name type="scientific">Meloidogyne enterolobii</name>
    <name type="common">Root-knot nematode worm</name>
    <name type="synonym">Meloidogyne mayaguensis</name>
    <dbReference type="NCBI Taxonomy" id="390850"/>
    <lineage>
        <taxon>Eukaryota</taxon>
        <taxon>Metazoa</taxon>
        <taxon>Ecdysozoa</taxon>
        <taxon>Nematoda</taxon>
        <taxon>Chromadorea</taxon>
        <taxon>Rhabditida</taxon>
        <taxon>Tylenchina</taxon>
        <taxon>Tylenchomorpha</taxon>
        <taxon>Tylenchoidea</taxon>
        <taxon>Meloidogynidae</taxon>
        <taxon>Meloidogyninae</taxon>
        <taxon>Meloidogyne</taxon>
    </lineage>
</organism>
<dbReference type="CDD" id="cd00899">
    <property type="entry name" value="b4GalT"/>
    <property type="match status" value="1"/>
</dbReference>
<dbReference type="GO" id="GO:0008378">
    <property type="term" value="F:galactosyltransferase activity"/>
    <property type="evidence" value="ECO:0007669"/>
    <property type="project" value="TreeGrafter"/>
</dbReference>
<keyword evidence="5 11" id="KW-0808">Transferase</keyword>
<keyword evidence="10 11" id="KW-0325">Glycoprotein</keyword>
<dbReference type="UniPathway" id="UPA00378"/>
<evidence type="ECO:0000313" key="15">
    <source>
        <dbReference type="Proteomes" id="UP000580250"/>
    </source>
</evidence>
<dbReference type="GO" id="GO:0006688">
    <property type="term" value="P:glycosphingolipid biosynthetic process"/>
    <property type="evidence" value="ECO:0007669"/>
    <property type="project" value="TreeGrafter"/>
</dbReference>
<reference evidence="14 15" key="1">
    <citation type="submission" date="2020-08" db="EMBL/GenBank/DDBJ databases">
        <authorList>
            <person name="Koutsovoulos G."/>
            <person name="Danchin GJ E."/>
        </authorList>
    </citation>
    <scope>NUCLEOTIDE SEQUENCE [LARGE SCALE GENOMIC DNA]</scope>
</reference>
<keyword evidence="11" id="KW-0464">Manganese</keyword>
<keyword evidence="9 11" id="KW-0472">Membrane</keyword>
<feature type="domain" description="Galactosyltransferase C-terminal" evidence="12">
    <location>
        <begin position="302"/>
        <end position="378"/>
    </location>
</feature>
<evidence type="ECO:0000256" key="6">
    <source>
        <dbReference type="ARBA" id="ARBA00022692"/>
    </source>
</evidence>
<evidence type="ECO:0000256" key="7">
    <source>
        <dbReference type="ARBA" id="ARBA00022968"/>
    </source>
</evidence>
<dbReference type="PRINTS" id="PR02050">
    <property type="entry name" value="B14GALTRFASE"/>
</dbReference>
<keyword evidence="11" id="KW-0479">Metal-binding</keyword>
<dbReference type="OrthoDB" id="10038994at2759"/>
<dbReference type="Pfam" id="PF13733">
    <property type="entry name" value="Glyco_transf_7N"/>
    <property type="match status" value="1"/>
</dbReference>
<keyword evidence="7 11" id="KW-0735">Signal-anchor</keyword>
<dbReference type="InterPro" id="IPR027995">
    <property type="entry name" value="Galactosyl_T_N"/>
</dbReference>
<evidence type="ECO:0000313" key="14">
    <source>
        <dbReference type="EMBL" id="CAD2185916.1"/>
    </source>
</evidence>
<evidence type="ECO:0000256" key="10">
    <source>
        <dbReference type="ARBA" id="ARBA00023180"/>
    </source>
</evidence>
<dbReference type="EMBL" id="CAJEWN010000565">
    <property type="protein sequence ID" value="CAD2185916.1"/>
    <property type="molecule type" value="Genomic_DNA"/>
</dbReference>
<feature type="domain" description="Galactosyltransferase N-terminal" evidence="13">
    <location>
        <begin position="165"/>
        <end position="298"/>
    </location>
</feature>
<dbReference type="AlphaFoldDB" id="A0A6V7WFZ3"/>
<evidence type="ECO:0000259" key="13">
    <source>
        <dbReference type="Pfam" id="PF13733"/>
    </source>
</evidence>
<evidence type="ECO:0000256" key="4">
    <source>
        <dbReference type="ARBA" id="ARBA00022676"/>
    </source>
</evidence>
<sequence length="447" mass="51540">MSTSSNNNSLHRYRIAYHSLNNPNSPTNYTNNYFASIYLHFQFLERKWRSLLLVSIFSILFIFFYLTFSSFNNTFISSNLTFIVSDIEEIISTTATTIRTPIPKIERLPKIKSLEEHEEQPSNSSQLLDVPLSNVSMILRNTSEPLDLISSSIFSKPSNSGLSLCPNPPPFLVGPIPTWMDGPTMNTLEQLYSKNVEIGGHGVPKECISRHRVAIIVPYRDREQHLRIFLHNMHSILQKQQIDYGIFIIEQVAGQTFNRGKLMNVGFVEANRYYDWQCFIFHDVDLIPEDDRNLYNCPQQPRHMSVAVDKFNYRLPYYSLFGGAGALTKKQMTKTNGFSNDYWGWGGEDDDFSARISYAGYTISRYPSTIAKYKMIKHLKEASNPINLCRHILMKATKKRWKNDGLINLNYKLISTKFNLLYTNVTVNLLEEESRRILTLQNLGEGC</sequence>
<dbReference type="EC" id="2.4.1.-" evidence="11"/>
<evidence type="ECO:0000256" key="8">
    <source>
        <dbReference type="ARBA" id="ARBA00022989"/>
    </source>
</evidence>
<keyword evidence="6 11" id="KW-0812">Transmembrane</keyword>
<dbReference type="Gene3D" id="3.90.550.10">
    <property type="entry name" value="Spore Coat Polysaccharide Biosynthesis Protein SpsA, Chain A"/>
    <property type="match status" value="1"/>
</dbReference>
<comment type="cofactor">
    <cofactor evidence="11">
        <name>Mn(2+)</name>
        <dbReference type="ChEBI" id="CHEBI:29035"/>
    </cofactor>
</comment>
<dbReference type="SUPFAM" id="SSF53448">
    <property type="entry name" value="Nucleotide-diphospho-sugar transferases"/>
    <property type="match status" value="1"/>
</dbReference>
<dbReference type="Proteomes" id="UP000580250">
    <property type="component" value="Unassembled WGS sequence"/>
</dbReference>
<dbReference type="Pfam" id="PF02709">
    <property type="entry name" value="Glyco_transf_7C"/>
    <property type="match status" value="1"/>
</dbReference>
<dbReference type="InterPro" id="IPR027791">
    <property type="entry name" value="Galactosyl_T_C"/>
</dbReference>
<dbReference type="PANTHER" id="PTHR19300:SF57">
    <property type="entry name" value="BETA-1,4-N-ACETYLGALACTOSAMINYLTRANSFERASE"/>
    <property type="match status" value="1"/>
</dbReference>
<evidence type="ECO:0000256" key="5">
    <source>
        <dbReference type="ARBA" id="ARBA00022679"/>
    </source>
</evidence>
<name>A0A6V7WFZ3_MELEN</name>
<evidence type="ECO:0000256" key="2">
    <source>
        <dbReference type="ARBA" id="ARBA00004922"/>
    </source>
</evidence>
<evidence type="ECO:0000256" key="11">
    <source>
        <dbReference type="RuleBase" id="RU368121"/>
    </source>
</evidence>
<keyword evidence="4 11" id="KW-0328">Glycosyltransferase</keyword>
<dbReference type="GO" id="GO:0005975">
    <property type="term" value="P:carbohydrate metabolic process"/>
    <property type="evidence" value="ECO:0007669"/>
    <property type="project" value="InterPro"/>
</dbReference>